<accession>A0A239M490</accession>
<feature type="domain" description="NADH:flavin oxidoreductase/NADH oxidase N-terminal" evidence="4">
    <location>
        <begin position="7"/>
        <end position="341"/>
    </location>
</feature>
<dbReference type="PANTHER" id="PTHR22893:SF91">
    <property type="entry name" value="NADPH DEHYDROGENASE 2-RELATED"/>
    <property type="match status" value="1"/>
</dbReference>
<dbReference type="GO" id="GO:0016628">
    <property type="term" value="F:oxidoreductase activity, acting on the CH-CH group of donors, NAD or NADP as acceptor"/>
    <property type="evidence" value="ECO:0007669"/>
    <property type="project" value="UniProtKB-ARBA"/>
</dbReference>
<dbReference type="InterPro" id="IPR001155">
    <property type="entry name" value="OxRdtase_FMN_N"/>
</dbReference>
<evidence type="ECO:0000259" key="4">
    <source>
        <dbReference type="Pfam" id="PF00724"/>
    </source>
</evidence>
<dbReference type="Pfam" id="PF00724">
    <property type="entry name" value="Oxidored_FMN"/>
    <property type="match status" value="1"/>
</dbReference>
<keyword evidence="6" id="KW-1185">Reference proteome</keyword>
<evidence type="ECO:0000256" key="2">
    <source>
        <dbReference type="ARBA" id="ARBA00005979"/>
    </source>
</evidence>
<dbReference type="PANTHER" id="PTHR22893">
    <property type="entry name" value="NADH OXIDOREDUCTASE-RELATED"/>
    <property type="match status" value="1"/>
</dbReference>
<keyword evidence="3" id="KW-0560">Oxidoreductase</keyword>
<sequence>MNANSTLFDTYQLGNIQLSNKTVMAPMTRSRSTQTHIPTPIMTDYYAQRAGAGLIVTEGVAPSPNGVGYPRIPGLYNQKQIEAWRPITKAVHDKGGKIFAQLMHTGRISHPLNMPEGSIVMAPSAIAASTTKMYTDQEGPQDLPTPKEMTKSDIKKTIEEFAHAAKNAIEAGFDGVELHAANGYLIEQFISPDSNQRTDEYGGSIEGRVKFALEVAEQTIAVIGAEKVGIRLSPYGAFNDINPFSGQEETFTYLAKKLGELNLVYLHLVDHSDMGAPEVPRTLKEEMRDAFGNTVIISGGYDRDRAENHLKDGLGHLVAFGKPFLANPDLVERMKQNAPLNQPDFDTLYTPGEKGYTDYPVLEMSEV</sequence>
<dbReference type="Gene3D" id="3.20.20.70">
    <property type="entry name" value="Aldolase class I"/>
    <property type="match status" value="1"/>
</dbReference>
<protein>
    <submittedName>
        <fullName evidence="5">N-ethylmaleimide reductase</fullName>
    </submittedName>
</protein>
<dbReference type="Proteomes" id="UP000198393">
    <property type="component" value="Unassembled WGS sequence"/>
</dbReference>
<comment type="similarity">
    <text evidence="2">Belongs to the NADH:flavin oxidoreductase/NADH oxidase family.</text>
</comment>
<dbReference type="CDD" id="cd02933">
    <property type="entry name" value="OYE_like_FMN"/>
    <property type="match status" value="1"/>
</dbReference>
<dbReference type="EMBL" id="FZPD01000006">
    <property type="protein sequence ID" value="SNT37042.1"/>
    <property type="molecule type" value="Genomic_DNA"/>
</dbReference>
<dbReference type="RefSeq" id="WP_089358273.1">
    <property type="nucleotide sequence ID" value="NZ_FZPD01000006.1"/>
</dbReference>
<proteinExistence type="inferred from homology"/>
<evidence type="ECO:0000313" key="5">
    <source>
        <dbReference type="EMBL" id="SNT37042.1"/>
    </source>
</evidence>
<dbReference type="InterPro" id="IPR045247">
    <property type="entry name" value="Oye-like"/>
</dbReference>
<name>A0A239M490_EKHLU</name>
<evidence type="ECO:0000256" key="1">
    <source>
        <dbReference type="ARBA" id="ARBA00001917"/>
    </source>
</evidence>
<dbReference type="GO" id="GO:0010181">
    <property type="term" value="F:FMN binding"/>
    <property type="evidence" value="ECO:0007669"/>
    <property type="project" value="InterPro"/>
</dbReference>
<dbReference type="InterPro" id="IPR013785">
    <property type="entry name" value="Aldolase_TIM"/>
</dbReference>
<dbReference type="FunFam" id="3.20.20.70:FF:000059">
    <property type="entry name" value="N-ethylmaleimide reductase, FMN-linked"/>
    <property type="match status" value="1"/>
</dbReference>
<evidence type="ECO:0000313" key="6">
    <source>
        <dbReference type="Proteomes" id="UP000198393"/>
    </source>
</evidence>
<dbReference type="AlphaFoldDB" id="A0A239M490"/>
<evidence type="ECO:0000256" key="3">
    <source>
        <dbReference type="ARBA" id="ARBA00023002"/>
    </source>
</evidence>
<dbReference type="GO" id="GO:0005829">
    <property type="term" value="C:cytosol"/>
    <property type="evidence" value="ECO:0007669"/>
    <property type="project" value="TreeGrafter"/>
</dbReference>
<comment type="cofactor">
    <cofactor evidence="1">
        <name>FMN</name>
        <dbReference type="ChEBI" id="CHEBI:58210"/>
    </cofactor>
</comment>
<dbReference type="SUPFAM" id="SSF51395">
    <property type="entry name" value="FMN-linked oxidoreductases"/>
    <property type="match status" value="1"/>
</dbReference>
<organism evidence="5 6">
    <name type="scientific">Ekhidna lutea</name>
    <dbReference type="NCBI Taxonomy" id="447679"/>
    <lineage>
        <taxon>Bacteria</taxon>
        <taxon>Pseudomonadati</taxon>
        <taxon>Bacteroidota</taxon>
        <taxon>Cytophagia</taxon>
        <taxon>Cytophagales</taxon>
        <taxon>Reichenbachiellaceae</taxon>
        <taxon>Ekhidna</taxon>
    </lineage>
</organism>
<dbReference type="OrthoDB" id="9772736at2"/>
<gene>
    <name evidence="5" type="ORF">SAMN05421640_3608</name>
</gene>
<reference evidence="5 6" key="1">
    <citation type="submission" date="2017-06" db="EMBL/GenBank/DDBJ databases">
        <authorList>
            <person name="Kim H.J."/>
            <person name="Triplett B.A."/>
        </authorList>
    </citation>
    <scope>NUCLEOTIDE SEQUENCE [LARGE SCALE GENOMIC DNA]</scope>
    <source>
        <strain evidence="5 6">DSM 19307</strain>
    </source>
</reference>